<dbReference type="GO" id="GO:0004252">
    <property type="term" value="F:serine-type endopeptidase activity"/>
    <property type="evidence" value="ECO:0007669"/>
    <property type="project" value="InterPro"/>
</dbReference>
<accession>A0A3B4H5K3</accession>
<name>A0A3B4H5K3_9CICH</name>
<evidence type="ECO:0000256" key="1">
    <source>
        <dbReference type="ARBA" id="ARBA00023157"/>
    </source>
</evidence>
<dbReference type="InterPro" id="IPR043504">
    <property type="entry name" value="Peptidase_S1_PA_chymotrypsin"/>
</dbReference>
<feature type="domain" description="Peptidase S1" evidence="2">
    <location>
        <begin position="24"/>
        <end position="66"/>
    </location>
</feature>
<evidence type="ECO:0000259" key="2">
    <source>
        <dbReference type="Pfam" id="PF00089"/>
    </source>
</evidence>
<dbReference type="Gene3D" id="2.40.10.10">
    <property type="entry name" value="Trypsin-like serine proteases"/>
    <property type="match status" value="1"/>
</dbReference>
<dbReference type="InterPro" id="IPR018114">
    <property type="entry name" value="TRYPSIN_HIS"/>
</dbReference>
<dbReference type="GeneTree" id="ENSGT00940000177352"/>
<dbReference type="AlphaFoldDB" id="A0A3B4H5K3"/>
<dbReference type="InterPro" id="IPR001254">
    <property type="entry name" value="Trypsin_dom"/>
</dbReference>
<organism evidence="3">
    <name type="scientific">Pundamilia nyererei</name>
    <dbReference type="NCBI Taxonomy" id="303518"/>
    <lineage>
        <taxon>Eukaryota</taxon>
        <taxon>Metazoa</taxon>
        <taxon>Chordata</taxon>
        <taxon>Craniata</taxon>
        <taxon>Vertebrata</taxon>
        <taxon>Euteleostomi</taxon>
        <taxon>Actinopterygii</taxon>
        <taxon>Neopterygii</taxon>
        <taxon>Teleostei</taxon>
        <taxon>Neoteleostei</taxon>
        <taxon>Acanthomorphata</taxon>
        <taxon>Ovalentaria</taxon>
        <taxon>Cichlomorphae</taxon>
        <taxon>Cichliformes</taxon>
        <taxon>Cichlidae</taxon>
        <taxon>African cichlids</taxon>
        <taxon>Pseudocrenilabrinae</taxon>
        <taxon>Haplochromini</taxon>
        <taxon>Pundamilia</taxon>
    </lineage>
</organism>
<protein>
    <recommendedName>
        <fullName evidence="2">Peptidase S1 domain-containing protein</fullName>
    </recommendedName>
</protein>
<dbReference type="Pfam" id="PF00089">
    <property type="entry name" value="Trypsin"/>
    <property type="match status" value="1"/>
</dbReference>
<dbReference type="SUPFAM" id="SSF50494">
    <property type="entry name" value="Trypsin-like serine proteases"/>
    <property type="match status" value="1"/>
</dbReference>
<proteinExistence type="predicted"/>
<dbReference type="InterPro" id="IPR009003">
    <property type="entry name" value="Peptidase_S1_PA"/>
</dbReference>
<dbReference type="PANTHER" id="PTHR24271">
    <property type="entry name" value="KALLIKREIN-RELATED"/>
    <property type="match status" value="1"/>
</dbReference>
<dbReference type="PANTHER" id="PTHR24271:SF87">
    <property type="entry name" value="ARGININE ESTERASE-LIKE-RELATED"/>
    <property type="match status" value="1"/>
</dbReference>
<reference evidence="3" key="1">
    <citation type="submission" date="2023-09" db="UniProtKB">
        <authorList>
            <consortium name="Ensembl"/>
        </authorList>
    </citation>
    <scope>IDENTIFICATION</scope>
</reference>
<dbReference type="STRING" id="303518.ENSPNYP00000028681"/>
<keyword evidence="1" id="KW-1015">Disulfide bond</keyword>
<dbReference type="GO" id="GO:0006508">
    <property type="term" value="P:proteolysis"/>
    <property type="evidence" value="ECO:0007669"/>
    <property type="project" value="InterPro"/>
</dbReference>
<sequence>MCVQRTVYVHVLQAIAYLDPVVDIIHGEKAAKNSMLYMASVQNKHGHICGGFLIAEDFVVTAAHCDNE</sequence>
<dbReference type="PROSITE" id="PS00134">
    <property type="entry name" value="TRYPSIN_HIS"/>
    <property type="match status" value="1"/>
</dbReference>
<evidence type="ECO:0000313" key="3">
    <source>
        <dbReference type="Ensembl" id="ENSPNYP00000028681.1"/>
    </source>
</evidence>
<dbReference type="Ensembl" id="ENSPNYT00000029379.1">
    <property type="protein sequence ID" value="ENSPNYP00000028681.1"/>
    <property type="gene ID" value="ENSPNYG00000021605.1"/>
</dbReference>